<dbReference type="InterPro" id="IPR012348">
    <property type="entry name" value="RNR-like"/>
</dbReference>
<sequence>MSITPRARRATKTWSKSGQVRRKPSPYEITGSQFHYHFRREPAPFELSPDTPINEWYLKHREGSPLQIEDWETFRDPDKLNYRSYVSLQHQRETVMDGIVDEYERRDHDATLGADWAATLTVAFAPARFAIHALQMAALYLGQVGPSAFITNAAHFQAGDEMRRIQWLAYRCKSLSLAGTPELVSSTLARNTWENDERWQPARKLLEELLIAYDWGEAFAALNLTVKPVLDIVLNEELALVAEANGDGLLASMQREHAHDSERSQRWSKALVATAVAGADGNRDHLQKWVDQWSSAAYDAADGLRSLLADAPVAPQPALLGRSDIVGRHEAFLASCELGR</sequence>
<dbReference type="SUPFAM" id="SSF47240">
    <property type="entry name" value="Ferritin-like"/>
    <property type="match status" value="1"/>
</dbReference>
<evidence type="ECO:0000313" key="7">
    <source>
        <dbReference type="Proteomes" id="UP001597182"/>
    </source>
</evidence>
<dbReference type="EMBL" id="JBHTMB010000001">
    <property type="protein sequence ID" value="MFD1231671.1"/>
    <property type="molecule type" value="Genomic_DNA"/>
</dbReference>
<reference evidence="7" key="1">
    <citation type="journal article" date="2019" name="Int. J. Syst. Evol. Microbiol.">
        <title>The Global Catalogue of Microorganisms (GCM) 10K type strain sequencing project: providing services to taxonomists for standard genome sequencing and annotation.</title>
        <authorList>
            <consortium name="The Broad Institute Genomics Platform"/>
            <consortium name="The Broad Institute Genome Sequencing Center for Infectious Disease"/>
            <person name="Wu L."/>
            <person name="Ma J."/>
        </authorList>
    </citation>
    <scope>NUCLEOTIDE SEQUENCE [LARGE SCALE GENOMIC DNA]</scope>
    <source>
        <strain evidence="7">CCUG 49018</strain>
    </source>
</reference>
<dbReference type="Pfam" id="PF02332">
    <property type="entry name" value="Phenol_Hydrox"/>
    <property type="match status" value="1"/>
</dbReference>
<keyword evidence="7" id="KW-1185">Reference proteome</keyword>
<evidence type="ECO:0000256" key="2">
    <source>
        <dbReference type="ARBA" id="ARBA00023002"/>
    </source>
</evidence>
<evidence type="ECO:0000256" key="4">
    <source>
        <dbReference type="ARBA" id="ARBA00048941"/>
    </source>
</evidence>
<comment type="catalytic activity">
    <reaction evidence="4">
        <text>propane + NADH + O2 + H(+) = propan-2-ol + NAD(+) + H2O</text>
        <dbReference type="Rhea" id="RHEA:49992"/>
        <dbReference type="ChEBI" id="CHEBI:15377"/>
        <dbReference type="ChEBI" id="CHEBI:15378"/>
        <dbReference type="ChEBI" id="CHEBI:15379"/>
        <dbReference type="ChEBI" id="CHEBI:17824"/>
        <dbReference type="ChEBI" id="CHEBI:32879"/>
        <dbReference type="ChEBI" id="CHEBI:57540"/>
        <dbReference type="ChEBI" id="CHEBI:57945"/>
        <dbReference type="EC" id="1.14.13.227"/>
    </reaction>
</comment>
<evidence type="ECO:0000256" key="5">
    <source>
        <dbReference type="SAM" id="MobiDB-lite"/>
    </source>
</evidence>
<dbReference type="EC" id="1.14.13.227" evidence="1"/>
<keyword evidence="3" id="KW-0503">Monooxygenase</keyword>
<dbReference type="PIRSF" id="PIRSF000040">
    <property type="entry name" value="MMOH_comp"/>
    <property type="match status" value="1"/>
</dbReference>
<dbReference type="Gene3D" id="1.10.620.20">
    <property type="entry name" value="Ribonucleotide Reductase, subunit A"/>
    <property type="match status" value="1"/>
</dbReference>
<comment type="caution">
    <text evidence="6">The sequence shown here is derived from an EMBL/GenBank/DDBJ whole genome shotgun (WGS) entry which is preliminary data.</text>
</comment>
<evidence type="ECO:0000256" key="3">
    <source>
        <dbReference type="ARBA" id="ARBA00023033"/>
    </source>
</evidence>
<dbReference type="InterPro" id="IPR009078">
    <property type="entry name" value="Ferritin-like_SF"/>
</dbReference>
<evidence type="ECO:0000313" key="6">
    <source>
        <dbReference type="EMBL" id="MFD1231671.1"/>
    </source>
</evidence>
<organism evidence="6 7">
    <name type="scientific">Pseudonocardia benzenivorans</name>
    <dbReference type="NCBI Taxonomy" id="228005"/>
    <lineage>
        <taxon>Bacteria</taxon>
        <taxon>Bacillati</taxon>
        <taxon>Actinomycetota</taxon>
        <taxon>Actinomycetes</taxon>
        <taxon>Pseudonocardiales</taxon>
        <taxon>Pseudonocardiaceae</taxon>
        <taxon>Pseudonocardia</taxon>
    </lineage>
</organism>
<dbReference type="InterPro" id="IPR003430">
    <property type="entry name" value="Phenol_Hydrox"/>
</dbReference>
<dbReference type="InterPro" id="IPR012078">
    <property type="entry name" value="MP_mOase_hydro"/>
</dbReference>
<gene>
    <name evidence="6" type="ORF">ACFQ34_00055</name>
</gene>
<keyword evidence="2" id="KW-0560">Oxidoreductase</keyword>
<name>A0ABW3VA18_9PSEU</name>
<evidence type="ECO:0000256" key="1">
    <source>
        <dbReference type="ARBA" id="ARBA00012710"/>
    </source>
</evidence>
<feature type="region of interest" description="Disordered" evidence="5">
    <location>
        <begin position="1"/>
        <end position="26"/>
    </location>
</feature>
<dbReference type="RefSeq" id="WP_013678058.1">
    <property type="nucleotide sequence ID" value="NZ_BAABKS010000045.1"/>
</dbReference>
<proteinExistence type="predicted"/>
<protein>
    <recommendedName>
        <fullName evidence="1">propane 2-monooxygenase</fullName>
        <ecNumber evidence="1">1.14.13.227</ecNumber>
    </recommendedName>
</protein>
<accession>A0ABW3VA18</accession>
<dbReference type="Proteomes" id="UP001597182">
    <property type="component" value="Unassembled WGS sequence"/>
</dbReference>
<feature type="compositionally biased region" description="Basic residues" evidence="5">
    <location>
        <begin position="1"/>
        <end position="11"/>
    </location>
</feature>